<dbReference type="SMART" id="SM00645">
    <property type="entry name" value="Pept_C1"/>
    <property type="match status" value="1"/>
</dbReference>
<keyword evidence="3" id="KW-0472">Membrane</keyword>
<dbReference type="STRING" id="6182.A0A4Z2DF62"/>
<gene>
    <name evidence="6" type="ORF">EWB00_001565</name>
</gene>
<dbReference type="Pfam" id="PF08246">
    <property type="entry name" value="Inhibitor_I29"/>
    <property type="match status" value="1"/>
</dbReference>
<feature type="domain" description="Peptidase C1A papain C-terminal" evidence="4">
    <location>
        <begin position="165"/>
        <end position="380"/>
    </location>
</feature>
<evidence type="ECO:0000259" key="4">
    <source>
        <dbReference type="SMART" id="SM00645"/>
    </source>
</evidence>
<dbReference type="AlphaFoldDB" id="A0A4Z2DF62"/>
<dbReference type="InterPro" id="IPR038765">
    <property type="entry name" value="Papain-like_cys_pep_sf"/>
</dbReference>
<evidence type="ECO:0000313" key="7">
    <source>
        <dbReference type="Proteomes" id="UP000311919"/>
    </source>
</evidence>
<dbReference type="PANTHER" id="PTHR12411">
    <property type="entry name" value="CYSTEINE PROTEASE FAMILY C1-RELATED"/>
    <property type="match status" value="1"/>
</dbReference>
<dbReference type="GO" id="GO:0008234">
    <property type="term" value="F:cysteine-type peptidase activity"/>
    <property type="evidence" value="ECO:0007669"/>
    <property type="project" value="InterPro"/>
</dbReference>
<dbReference type="InterPro" id="IPR025660">
    <property type="entry name" value="Pept_his_AS"/>
</dbReference>
<dbReference type="InterPro" id="IPR013128">
    <property type="entry name" value="Peptidase_C1A"/>
</dbReference>
<reference evidence="6 7" key="1">
    <citation type="submission" date="2019-03" db="EMBL/GenBank/DDBJ databases">
        <title>An improved genome assembly of the fluke Schistosoma japonicum.</title>
        <authorList>
            <person name="Hu W."/>
            <person name="Luo F."/>
            <person name="Yin M."/>
            <person name="Mo X."/>
            <person name="Sun C."/>
            <person name="Wu Q."/>
            <person name="Zhu B."/>
            <person name="Xiang M."/>
            <person name="Wang J."/>
            <person name="Wang Y."/>
            <person name="Zhang T."/>
            <person name="Xu B."/>
            <person name="Zheng H."/>
            <person name="Feng Z."/>
        </authorList>
    </citation>
    <scope>NUCLEOTIDE SEQUENCE [LARGE SCALE GENOMIC DNA]</scope>
    <source>
        <strain evidence="6">HuSjv2</strain>
        <tissue evidence="6">Worms</tissue>
    </source>
</reference>
<evidence type="ECO:0000259" key="5">
    <source>
        <dbReference type="SMART" id="SM00848"/>
    </source>
</evidence>
<dbReference type="OrthoDB" id="190265at2759"/>
<proteinExistence type="inferred from homology"/>
<dbReference type="SMART" id="SM00848">
    <property type="entry name" value="Inhibitor_I29"/>
    <property type="match status" value="1"/>
</dbReference>
<evidence type="ECO:0000313" key="6">
    <source>
        <dbReference type="EMBL" id="TNN15147.1"/>
    </source>
</evidence>
<dbReference type="PROSITE" id="PS00639">
    <property type="entry name" value="THIOL_PROTEASE_HIS"/>
    <property type="match status" value="1"/>
</dbReference>
<dbReference type="InterPro" id="IPR039417">
    <property type="entry name" value="Peptidase_C1A_papain-like"/>
</dbReference>
<evidence type="ECO:0000256" key="2">
    <source>
        <dbReference type="ARBA" id="ARBA00023157"/>
    </source>
</evidence>
<protein>
    <submittedName>
        <fullName evidence="6">Cathepsin L-like proteinase</fullName>
    </submittedName>
</protein>
<keyword evidence="3" id="KW-0812">Transmembrane</keyword>
<keyword evidence="7" id="KW-1185">Reference proteome</keyword>
<dbReference type="EMBL" id="SKCS01000154">
    <property type="protein sequence ID" value="TNN15147.1"/>
    <property type="molecule type" value="Genomic_DNA"/>
</dbReference>
<dbReference type="PRINTS" id="PR00705">
    <property type="entry name" value="PAPAIN"/>
</dbReference>
<dbReference type="CDD" id="cd02248">
    <property type="entry name" value="Peptidase_C1A"/>
    <property type="match status" value="1"/>
</dbReference>
<dbReference type="Pfam" id="PF00112">
    <property type="entry name" value="Peptidase_C1"/>
    <property type="match status" value="1"/>
</dbReference>
<comment type="caution">
    <text evidence="6">The sequence shown here is derived from an EMBL/GenBank/DDBJ whole genome shotgun (WGS) entry which is preliminary data.</text>
</comment>
<feature type="domain" description="Cathepsin propeptide inhibitor" evidence="5">
    <location>
        <begin position="51"/>
        <end position="124"/>
    </location>
</feature>
<dbReference type="InterPro" id="IPR000668">
    <property type="entry name" value="Peptidase_C1A_C"/>
</dbReference>
<organism evidence="6 7">
    <name type="scientific">Schistosoma japonicum</name>
    <name type="common">Blood fluke</name>
    <dbReference type="NCBI Taxonomy" id="6182"/>
    <lineage>
        <taxon>Eukaryota</taxon>
        <taxon>Metazoa</taxon>
        <taxon>Spiralia</taxon>
        <taxon>Lophotrochozoa</taxon>
        <taxon>Platyhelminthes</taxon>
        <taxon>Trematoda</taxon>
        <taxon>Digenea</taxon>
        <taxon>Strigeidida</taxon>
        <taxon>Schistosomatoidea</taxon>
        <taxon>Schistosomatidae</taxon>
        <taxon>Schistosoma</taxon>
    </lineage>
</organism>
<dbReference type="SUPFAM" id="SSF54001">
    <property type="entry name" value="Cysteine proteinases"/>
    <property type="match status" value="1"/>
</dbReference>
<sequence length="383" mass="44471">MKYISMHQLFWFNVYLLFNQLITISIQFTNHKLINLTLINHLNTTNLNEIWTLWKIKYNKTYLTNNTIYNDTLFSSIITEEIYRRHIWNMYVSRIGLHNLHYDLNLVTYTLGINQFSDLTWIELSTFYLHELSVNLNKNKLLNSLNMFKLQEYNFTTTLLSTLNIPDNFDWRTKNVVTNVKNQEKCGCGWAFASVGALEGQMKLLSIPLQSLSAQQLVDCTQDYGNYGCASGLMKYAYDYVSDYGIQSEQTYPFVGEELPCQHNETQSIVWTTAYFTLSDGNEDILKYNVYQYGPFAGAISVVHDFFSYKNGIYQSTECSSTDVCHGILIIGYGYEDDINENYWILKNSWGITWGEQGYARIKRNANNMCGIAKMPIIPIIKN</sequence>
<name>A0A4Z2DF62_SCHJA</name>
<feature type="transmembrane region" description="Helical" evidence="3">
    <location>
        <begin position="9"/>
        <end position="28"/>
    </location>
</feature>
<comment type="similarity">
    <text evidence="1">Belongs to the peptidase C1 family.</text>
</comment>
<dbReference type="InterPro" id="IPR013201">
    <property type="entry name" value="Prot_inhib_I29"/>
</dbReference>
<dbReference type="Proteomes" id="UP000311919">
    <property type="component" value="Unassembled WGS sequence"/>
</dbReference>
<keyword evidence="2" id="KW-1015">Disulfide bond</keyword>
<dbReference type="GO" id="GO:0006508">
    <property type="term" value="P:proteolysis"/>
    <property type="evidence" value="ECO:0007669"/>
    <property type="project" value="InterPro"/>
</dbReference>
<accession>A0A4Z2DF62</accession>
<keyword evidence="3" id="KW-1133">Transmembrane helix</keyword>
<evidence type="ECO:0000256" key="1">
    <source>
        <dbReference type="ARBA" id="ARBA00008455"/>
    </source>
</evidence>
<dbReference type="Gene3D" id="3.90.70.10">
    <property type="entry name" value="Cysteine proteinases"/>
    <property type="match status" value="1"/>
</dbReference>
<evidence type="ECO:0000256" key="3">
    <source>
        <dbReference type="SAM" id="Phobius"/>
    </source>
</evidence>
<dbReference type="FunFam" id="3.90.70.10:FF:000332">
    <property type="entry name" value="Cathepsin L1"/>
    <property type="match status" value="1"/>
</dbReference>